<name>A0A9D3VVK1_9ROSI</name>
<proteinExistence type="predicted"/>
<evidence type="ECO:0000313" key="2">
    <source>
        <dbReference type="EMBL" id="KAH1097763.1"/>
    </source>
</evidence>
<sequence length="146" mass="16518">MSERVSAIIYYDGEVHNIENGVVFLSENIARIVFNQNIDLAELCKRIRRRIFGTTPMRVSSIKDDIFPTTSTGEGTSYVADNDGLDNEPDVDPPREPDPDGAKVTLFFKSKLVLIETEDDKGGLDEEEENMRFMTYSPLAHMRNVD</sequence>
<dbReference type="AlphaFoldDB" id="A0A9D3VVK1"/>
<accession>A0A9D3VVK1</accession>
<feature type="region of interest" description="Disordered" evidence="1">
    <location>
        <begin position="65"/>
        <end position="101"/>
    </location>
</feature>
<gene>
    <name evidence="2" type="ORF">J1N35_014684</name>
</gene>
<comment type="caution">
    <text evidence="2">The sequence shown here is derived from an EMBL/GenBank/DDBJ whole genome shotgun (WGS) entry which is preliminary data.</text>
</comment>
<feature type="compositionally biased region" description="Basic and acidic residues" evidence="1">
    <location>
        <begin position="92"/>
        <end position="101"/>
    </location>
</feature>
<dbReference type="Proteomes" id="UP000828251">
    <property type="component" value="Unassembled WGS sequence"/>
</dbReference>
<evidence type="ECO:0000256" key="1">
    <source>
        <dbReference type="SAM" id="MobiDB-lite"/>
    </source>
</evidence>
<reference evidence="2 3" key="1">
    <citation type="journal article" date="2021" name="Plant Biotechnol. J.">
        <title>Multi-omics assisted identification of the key and species-specific regulatory components of drought-tolerant mechanisms in Gossypium stocksii.</title>
        <authorList>
            <person name="Yu D."/>
            <person name="Ke L."/>
            <person name="Zhang D."/>
            <person name="Wu Y."/>
            <person name="Sun Y."/>
            <person name="Mei J."/>
            <person name="Sun J."/>
            <person name="Sun Y."/>
        </authorList>
    </citation>
    <scope>NUCLEOTIDE SEQUENCE [LARGE SCALE GENOMIC DNA]</scope>
    <source>
        <strain evidence="3">cv. E1</strain>
        <tissue evidence="2">Leaf</tissue>
    </source>
</reference>
<keyword evidence="3" id="KW-1185">Reference proteome</keyword>
<protein>
    <submittedName>
        <fullName evidence="2">Uncharacterized protein</fullName>
    </submittedName>
</protein>
<organism evidence="2 3">
    <name type="scientific">Gossypium stocksii</name>
    <dbReference type="NCBI Taxonomy" id="47602"/>
    <lineage>
        <taxon>Eukaryota</taxon>
        <taxon>Viridiplantae</taxon>
        <taxon>Streptophyta</taxon>
        <taxon>Embryophyta</taxon>
        <taxon>Tracheophyta</taxon>
        <taxon>Spermatophyta</taxon>
        <taxon>Magnoliopsida</taxon>
        <taxon>eudicotyledons</taxon>
        <taxon>Gunneridae</taxon>
        <taxon>Pentapetalae</taxon>
        <taxon>rosids</taxon>
        <taxon>malvids</taxon>
        <taxon>Malvales</taxon>
        <taxon>Malvaceae</taxon>
        <taxon>Malvoideae</taxon>
        <taxon>Gossypium</taxon>
    </lineage>
</organism>
<dbReference type="EMBL" id="JAIQCV010000005">
    <property type="protein sequence ID" value="KAH1097763.1"/>
    <property type="molecule type" value="Genomic_DNA"/>
</dbReference>
<evidence type="ECO:0000313" key="3">
    <source>
        <dbReference type="Proteomes" id="UP000828251"/>
    </source>
</evidence>